<evidence type="ECO:0000256" key="3">
    <source>
        <dbReference type="ARBA" id="ARBA00023157"/>
    </source>
</evidence>
<dbReference type="InterPro" id="IPR050098">
    <property type="entry name" value="TFPI/VKTCI-like"/>
</dbReference>
<feature type="chain" id="PRO_5018024589" description="BPTI/Kunitz inhibitor domain-containing protein" evidence="4">
    <location>
        <begin position="17"/>
        <end position="77"/>
    </location>
</feature>
<organism evidence="6 7">
    <name type="scientific">Strongylus vulgaris</name>
    <name type="common">Blood worm</name>
    <dbReference type="NCBI Taxonomy" id="40348"/>
    <lineage>
        <taxon>Eukaryota</taxon>
        <taxon>Metazoa</taxon>
        <taxon>Ecdysozoa</taxon>
        <taxon>Nematoda</taxon>
        <taxon>Chromadorea</taxon>
        <taxon>Rhabditida</taxon>
        <taxon>Rhabditina</taxon>
        <taxon>Rhabditomorpha</taxon>
        <taxon>Strongyloidea</taxon>
        <taxon>Strongylidae</taxon>
        <taxon>Strongylus</taxon>
    </lineage>
</organism>
<evidence type="ECO:0000256" key="4">
    <source>
        <dbReference type="SAM" id="SignalP"/>
    </source>
</evidence>
<keyword evidence="7" id="KW-1185">Reference proteome</keyword>
<dbReference type="PRINTS" id="PR00759">
    <property type="entry name" value="BASICPTASE"/>
</dbReference>
<dbReference type="GO" id="GO:0004867">
    <property type="term" value="F:serine-type endopeptidase inhibitor activity"/>
    <property type="evidence" value="ECO:0007669"/>
    <property type="project" value="UniProtKB-KW"/>
</dbReference>
<dbReference type="PROSITE" id="PS00280">
    <property type="entry name" value="BPTI_KUNITZ_1"/>
    <property type="match status" value="1"/>
</dbReference>
<keyword evidence="3" id="KW-1015">Disulfide bond</keyword>
<reference evidence="6 7" key="1">
    <citation type="submission" date="2018-11" db="EMBL/GenBank/DDBJ databases">
        <authorList>
            <consortium name="Pathogen Informatics"/>
        </authorList>
    </citation>
    <scope>NUCLEOTIDE SEQUENCE [LARGE SCALE GENOMIC DNA]</scope>
</reference>
<feature type="signal peptide" evidence="4">
    <location>
        <begin position="1"/>
        <end position="16"/>
    </location>
</feature>
<dbReference type="PROSITE" id="PS50279">
    <property type="entry name" value="BPTI_KUNITZ_2"/>
    <property type="match status" value="1"/>
</dbReference>
<name>A0A3P7JV77_STRVU</name>
<sequence>MRPLLLLFVTAVVVYGESSRCTQKLDAGPCMAFFIHYGYDPAKGECVEFVYGGCGGNENNFQTKESCEKACIEGTTE</sequence>
<dbReference type="InterPro" id="IPR002223">
    <property type="entry name" value="Kunitz_BPTI"/>
</dbReference>
<dbReference type="SUPFAM" id="SSF57362">
    <property type="entry name" value="BPTI-like"/>
    <property type="match status" value="1"/>
</dbReference>
<feature type="domain" description="BPTI/Kunitz inhibitor" evidence="5">
    <location>
        <begin position="21"/>
        <end position="71"/>
    </location>
</feature>
<dbReference type="Pfam" id="PF00014">
    <property type="entry name" value="Kunitz_BPTI"/>
    <property type="match status" value="1"/>
</dbReference>
<keyword evidence="2" id="KW-0722">Serine protease inhibitor</keyword>
<dbReference type="Proteomes" id="UP000270094">
    <property type="component" value="Unassembled WGS sequence"/>
</dbReference>
<keyword evidence="1" id="KW-0646">Protease inhibitor</keyword>
<protein>
    <recommendedName>
        <fullName evidence="5">BPTI/Kunitz inhibitor domain-containing protein</fullName>
    </recommendedName>
</protein>
<evidence type="ECO:0000256" key="2">
    <source>
        <dbReference type="ARBA" id="ARBA00022900"/>
    </source>
</evidence>
<dbReference type="SMART" id="SM00131">
    <property type="entry name" value="KU"/>
    <property type="match status" value="1"/>
</dbReference>
<feature type="non-terminal residue" evidence="6">
    <location>
        <position position="77"/>
    </location>
</feature>
<evidence type="ECO:0000313" key="7">
    <source>
        <dbReference type="Proteomes" id="UP000270094"/>
    </source>
</evidence>
<dbReference type="OrthoDB" id="5871431at2759"/>
<dbReference type="InterPro" id="IPR020901">
    <property type="entry name" value="Prtase_inh_Kunz-CS"/>
</dbReference>
<dbReference type="Gene3D" id="4.10.410.10">
    <property type="entry name" value="Pancreatic trypsin inhibitor Kunitz domain"/>
    <property type="match status" value="1"/>
</dbReference>
<dbReference type="CDD" id="cd00109">
    <property type="entry name" value="Kunitz-type"/>
    <property type="match status" value="1"/>
</dbReference>
<evidence type="ECO:0000256" key="1">
    <source>
        <dbReference type="ARBA" id="ARBA00022690"/>
    </source>
</evidence>
<evidence type="ECO:0000259" key="5">
    <source>
        <dbReference type="PROSITE" id="PS50279"/>
    </source>
</evidence>
<proteinExistence type="predicted"/>
<evidence type="ECO:0000313" key="6">
    <source>
        <dbReference type="EMBL" id="VDM82804.1"/>
    </source>
</evidence>
<dbReference type="InterPro" id="IPR036880">
    <property type="entry name" value="Kunitz_BPTI_sf"/>
</dbReference>
<dbReference type="GO" id="GO:0005615">
    <property type="term" value="C:extracellular space"/>
    <property type="evidence" value="ECO:0007669"/>
    <property type="project" value="TreeGrafter"/>
</dbReference>
<dbReference type="FunFam" id="4.10.410.10:FF:000020">
    <property type="entry name" value="Collagen, type VI, alpha 3"/>
    <property type="match status" value="1"/>
</dbReference>
<dbReference type="PANTHER" id="PTHR10083">
    <property type="entry name" value="KUNITZ-TYPE PROTEASE INHIBITOR-RELATED"/>
    <property type="match status" value="1"/>
</dbReference>
<gene>
    <name evidence="6" type="ORF">SVUK_LOCUS17802</name>
</gene>
<dbReference type="EMBL" id="UYYB01119509">
    <property type="protein sequence ID" value="VDM82804.1"/>
    <property type="molecule type" value="Genomic_DNA"/>
</dbReference>
<dbReference type="AlphaFoldDB" id="A0A3P7JV77"/>
<accession>A0A3P7JV77</accession>
<dbReference type="PANTHER" id="PTHR10083:SF328">
    <property type="entry name" value="TISSUE FACTOR PATHWAY INHIBITOR"/>
    <property type="match status" value="1"/>
</dbReference>
<keyword evidence="4" id="KW-0732">Signal</keyword>